<feature type="binding site" evidence="10">
    <location>
        <position position="298"/>
    </location>
    <ligand>
        <name>UDP-N-acetyl-alpha-D-glucosamine</name>
        <dbReference type="ChEBI" id="CHEBI:57705"/>
    </ligand>
</feature>
<comment type="similarity">
    <text evidence="10">Belongs to the glycosyltransferase 28 family. MurG subfamily.</text>
</comment>
<feature type="domain" description="Glycosyl transferase family 28 C-terminal" evidence="12">
    <location>
        <begin position="192"/>
        <end position="356"/>
    </location>
</feature>
<dbReference type="EC" id="2.4.1.227" evidence="10"/>
<feature type="binding site" evidence="10">
    <location>
        <position position="169"/>
    </location>
    <ligand>
        <name>UDP-N-acetyl-alpha-D-glucosamine</name>
        <dbReference type="ChEBI" id="CHEBI:57705"/>
    </ligand>
</feature>
<dbReference type="GO" id="GO:0008360">
    <property type="term" value="P:regulation of cell shape"/>
    <property type="evidence" value="ECO:0007669"/>
    <property type="project" value="UniProtKB-KW"/>
</dbReference>
<dbReference type="PANTHER" id="PTHR21015">
    <property type="entry name" value="UDP-N-ACETYLGLUCOSAMINE--N-ACETYLMURAMYL-(PENTAPEPTIDE) PYROPHOSPHORYL-UNDECAPRENOL N-ACETYLGLUCOSAMINE TRANSFERASE 1"/>
    <property type="match status" value="1"/>
</dbReference>
<keyword evidence="5 10" id="KW-0133">Cell shape</keyword>
<dbReference type="GO" id="GO:0071555">
    <property type="term" value="P:cell wall organization"/>
    <property type="evidence" value="ECO:0007669"/>
    <property type="project" value="UniProtKB-KW"/>
</dbReference>
<evidence type="ECO:0000256" key="7">
    <source>
        <dbReference type="ARBA" id="ARBA00023136"/>
    </source>
</evidence>
<comment type="pathway">
    <text evidence="10">Cell wall biogenesis; peptidoglycan biosynthesis.</text>
</comment>
<dbReference type="GO" id="GO:0051991">
    <property type="term" value="F:UDP-N-acetyl-D-glucosamine:N-acetylmuramoyl-L-alanyl-D-glutamyl-meso-2,6-diaminopimelyl-D-alanyl-D-alanine-diphosphoundecaprenol 4-beta-N-acetylglucosaminlytransferase activity"/>
    <property type="evidence" value="ECO:0007669"/>
    <property type="project" value="RHEA"/>
</dbReference>
<dbReference type="InterPro" id="IPR007235">
    <property type="entry name" value="Glyco_trans_28_C"/>
</dbReference>
<evidence type="ECO:0000313" key="13">
    <source>
        <dbReference type="EMBL" id="TCO16081.1"/>
    </source>
</evidence>
<evidence type="ECO:0000259" key="11">
    <source>
        <dbReference type="Pfam" id="PF03033"/>
    </source>
</evidence>
<organism evidence="13 14">
    <name type="scientific">Camelimonas lactis</name>
    <dbReference type="NCBI Taxonomy" id="659006"/>
    <lineage>
        <taxon>Bacteria</taxon>
        <taxon>Pseudomonadati</taxon>
        <taxon>Pseudomonadota</taxon>
        <taxon>Alphaproteobacteria</taxon>
        <taxon>Hyphomicrobiales</taxon>
        <taxon>Chelatococcaceae</taxon>
        <taxon>Camelimonas</taxon>
    </lineage>
</organism>
<accession>A0A4R2GXV2</accession>
<evidence type="ECO:0000256" key="8">
    <source>
        <dbReference type="ARBA" id="ARBA00023306"/>
    </source>
</evidence>
<dbReference type="RefSeq" id="WP_132001999.1">
    <property type="nucleotide sequence ID" value="NZ_JBHUNN010000002.1"/>
</dbReference>
<dbReference type="Proteomes" id="UP000294881">
    <property type="component" value="Unassembled WGS sequence"/>
</dbReference>
<dbReference type="CDD" id="cd03785">
    <property type="entry name" value="GT28_MurG"/>
    <property type="match status" value="1"/>
</dbReference>
<reference evidence="13 14" key="1">
    <citation type="submission" date="2019-03" db="EMBL/GenBank/DDBJ databases">
        <title>Genomic Encyclopedia of Type Strains, Phase IV (KMG-IV): sequencing the most valuable type-strain genomes for metagenomic binning, comparative biology and taxonomic classification.</title>
        <authorList>
            <person name="Goeker M."/>
        </authorList>
    </citation>
    <scope>NUCLEOTIDE SEQUENCE [LARGE SCALE GENOMIC DNA]</scope>
    <source>
        <strain evidence="13 14">DSM 22958</strain>
    </source>
</reference>
<sequence length="369" mass="37854">MSARPVILLAAGGTGGHLFPAEALARELNARGLSVALATDSRVTGHVAEFPAEKIYEIPSATPSRKSLPVMAKAALTLARGFWRARGLMRKELRPAVVVGFGGYPSVPPLMAAASAGARSIIHEQNAVLGRANKFLAGHVTALATGFAEVGGVPDSVRGRMHHVGNPVRPAVLEAAKTPMPAFAAGGTLRLLAFGGSQGARVMSDIVPAAVALLSPAQRARLHVTQQARPEDLERVRARYAGMDVDATVEPFFSDLPAKIAASHLVVARSGASTVAELGVIGRPSILVPLPGSLDQDQAANAATLSAIGAAVVIPQPEFTATRLHDEIAARLADPSLLTAAADAARGAGIPDAASRLADLVMQVGGLTA</sequence>
<keyword evidence="1 10" id="KW-1003">Cell membrane</keyword>
<dbReference type="Pfam" id="PF04101">
    <property type="entry name" value="Glyco_tran_28_C"/>
    <property type="match status" value="1"/>
</dbReference>
<dbReference type="InterPro" id="IPR006009">
    <property type="entry name" value="GlcNAc_MurG"/>
</dbReference>
<evidence type="ECO:0000256" key="5">
    <source>
        <dbReference type="ARBA" id="ARBA00022960"/>
    </source>
</evidence>
<keyword evidence="9 10" id="KW-0961">Cell wall biogenesis/degradation</keyword>
<keyword evidence="6 10" id="KW-0573">Peptidoglycan synthesis</keyword>
<dbReference type="GO" id="GO:0050511">
    <property type="term" value="F:undecaprenyldiphospho-muramoylpentapeptide beta-N-acetylglucosaminyltransferase activity"/>
    <property type="evidence" value="ECO:0007669"/>
    <property type="project" value="UniProtKB-UniRule"/>
</dbReference>
<dbReference type="SUPFAM" id="SSF53756">
    <property type="entry name" value="UDP-Glycosyltransferase/glycogen phosphorylase"/>
    <property type="match status" value="1"/>
</dbReference>
<comment type="catalytic activity">
    <reaction evidence="10">
        <text>di-trans,octa-cis-undecaprenyl diphospho-N-acetyl-alpha-D-muramoyl-L-alanyl-D-glutamyl-meso-2,6-diaminopimeloyl-D-alanyl-D-alanine + UDP-N-acetyl-alpha-D-glucosamine = di-trans,octa-cis-undecaprenyl diphospho-[N-acetyl-alpha-D-glucosaminyl-(1-&gt;4)]-N-acetyl-alpha-D-muramoyl-L-alanyl-D-glutamyl-meso-2,6-diaminopimeloyl-D-alanyl-D-alanine + UDP + H(+)</text>
        <dbReference type="Rhea" id="RHEA:31227"/>
        <dbReference type="ChEBI" id="CHEBI:15378"/>
        <dbReference type="ChEBI" id="CHEBI:57705"/>
        <dbReference type="ChEBI" id="CHEBI:58223"/>
        <dbReference type="ChEBI" id="CHEBI:61387"/>
        <dbReference type="ChEBI" id="CHEBI:61388"/>
        <dbReference type="EC" id="2.4.1.227"/>
    </reaction>
</comment>
<keyword evidence="4 10" id="KW-0808">Transferase</keyword>
<dbReference type="InterPro" id="IPR004276">
    <property type="entry name" value="GlycoTrans_28_N"/>
</dbReference>
<evidence type="ECO:0000256" key="4">
    <source>
        <dbReference type="ARBA" id="ARBA00022679"/>
    </source>
</evidence>
<dbReference type="EMBL" id="SLWL01000001">
    <property type="protein sequence ID" value="TCO16081.1"/>
    <property type="molecule type" value="Genomic_DNA"/>
</dbReference>
<dbReference type="Pfam" id="PF03033">
    <property type="entry name" value="Glyco_transf_28"/>
    <property type="match status" value="1"/>
</dbReference>
<feature type="binding site" evidence="10">
    <location>
        <begin position="14"/>
        <end position="16"/>
    </location>
    <ligand>
        <name>UDP-N-acetyl-alpha-D-glucosamine</name>
        <dbReference type="ChEBI" id="CHEBI:57705"/>
    </ligand>
</feature>
<evidence type="ECO:0000256" key="1">
    <source>
        <dbReference type="ARBA" id="ARBA00022475"/>
    </source>
</evidence>
<gene>
    <name evidence="10" type="primary">murG</name>
    <name evidence="13" type="ORF">EV666_101332</name>
</gene>
<dbReference type="UniPathway" id="UPA00219"/>
<dbReference type="PANTHER" id="PTHR21015:SF22">
    <property type="entry name" value="GLYCOSYLTRANSFERASE"/>
    <property type="match status" value="1"/>
</dbReference>
<keyword evidence="8 10" id="KW-0131">Cell cycle</keyword>
<dbReference type="Gene3D" id="3.40.50.2000">
    <property type="entry name" value="Glycogen Phosphorylase B"/>
    <property type="match status" value="2"/>
</dbReference>
<evidence type="ECO:0000313" key="14">
    <source>
        <dbReference type="Proteomes" id="UP000294881"/>
    </source>
</evidence>
<keyword evidence="7 10" id="KW-0472">Membrane</keyword>
<dbReference type="GO" id="GO:0009252">
    <property type="term" value="P:peptidoglycan biosynthetic process"/>
    <property type="evidence" value="ECO:0007669"/>
    <property type="project" value="UniProtKB-UniRule"/>
</dbReference>
<keyword evidence="3 10" id="KW-0328">Glycosyltransferase</keyword>
<comment type="subcellular location">
    <subcellularLocation>
        <location evidence="10">Cell membrane</location>
        <topology evidence="10">Peripheral membrane protein</topology>
        <orientation evidence="10">Cytoplasmic side</orientation>
    </subcellularLocation>
</comment>
<evidence type="ECO:0000256" key="10">
    <source>
        <dbReference type="HAMAP-Rule" id="MF_00033"/>
    </source>
</evidence>
<name>A0A4R2GXV2_9HYPH</name>
<comment type="caution">
    <text evidence="10">Lacks conserved residue(s) required for the propagation of feature annotation.</text>
</comment>
<keyword evidence="14" id="KW-1185">Reference proteome</keyword>
<feature type="binding site" evidence="10">
    <location>
        <position position="197"/>
    </location>
    <ligand>
        <name>UDP-N-acetyl-alpha-D-glucosamine</name>
        <dbReference type="ChEBI" id="CHEBI:57705"/>
    </ligand>
</feature>
<evidence type="ECO:0000256" key="2">
    <source>
        <dbReference type="ARBA" id="ARBA00022618"/>
    </source>
</evidence>
<comment type="caution">
    <text evidence="13">The sequence shown here is derived from an EMBL/GenBank/DDBJ whole genome shotgun (WGS) entry which is preliminary data.</text>
</comment>
<dbReference type="GO" id="GO:0005975">
    <property type="term" value="P:carbohydrate metabolic process"/>
    <property type="evidence" value="ECO:0007669"/>
    <property type="project" value="InterPro"/>
</dbReference>
<feature type="domain" description="Glycosyltransferase family 28 N-terminal" evidence="11">
    <location>
        <begin position="7"/>
        <end position="143"/>
    </location>
</feature>
<dbReference type="AlphaFoldDB" id="A0A4R2GXV2"/>
<feature type="binding site" evidence="10">
    <location>
        <position position="126"/>
    </location>
    <ligand>
        <name>UDP-N-acetyl-alpha-D-glucosamine</name>
        <dbReference type="ChEBI" id="CHEBI:57705"/>
    </ligand>
</feature>
<proteinExistence type="inferred from homology"/>
<keyword evidence="2 10" id="KW-0132">Cell division</keyword>
<evidence type="ECO:0000256" key="9">
    <source>
        <dbReference type="ARBA" id="ARBA00023316"/>
    </source>
</evidence>
<protein>
    <recommendedName>
        <fullName evidence="10">UDP-N-acetylglucosamine--N-acetylmuramyl-(pentapeptide) pyrophosphoryl-undecaprenol N-acetylglucosamine transferase</fullName>
        <ecNumber evidence="10">2.4.1.227</ecNumber>
    </recommendedName>
    <alternativeName>
        <fullName evidence="10">Undecaprenyl-PP-MurNAc-pentapeptide-UDPGlcNAc GlcNAc transferase</fullName>
    </alternativeName>
</protein>
<comment type="function">
    <text evidence="10">Cell wall formation. Catalyzes the transfer of a GlcNAc subunit on undecaprenyl-pyrophosphoryl-MurNAc-pentapeptide (lipid intermediate I) to form undecaprenyl-pyrophosphoryl-MurNAc-(pentapeptide)GlcNAc (lipid intermediate II).</text>
</comment>
<dbReference type="GO" id="GO:0005886">
    <property type="term" value="C:plasma membrane"/>
    <property type="evidence" value="ECO:0007669"/>
    <property type="project" value="UniProtKB-SubCell"/>
</dbReference>
<dbReference type="HAMAP" id="MF_00033">
    <property type="entry name" value="MurG"/>
    <property type="match status" value="1"/>
</dbReference>
<dbReference type="OrthoDB" id="9808936at2"/>
<dbReference type="GO" id="GO:0051301">
    <property type="term" value="P:cell division"/>
    <property type="evidence" value="ECO:0007669"/>
    <property type="project" value="UniProtKB-KW"/>
</dbReference>
<evidence type="ECO:0000256" key="3">
    <source>
        <dbReference type="ARBA" id="ARBA00022676"/>
    </source>
</evidence>
<evidence type="ECO:0000259" key="12">
    <source>
        <dbReference type="Pfam" id="PF04101"/>
    </source>
</evidence>
<evidence type="ECO:0000256" key="6">
    <source>
        <dbReference type="ARBA" id="ARBA00022984"/>
    </source>
</evidence>